<reference evidence="1 2" key="1">
    <citation type="submission" date="2024-10" db="EMBL/GenBank/DDBJ databases">
        <title>Novel secondary metabolite-producing bacteria for plant disease control.</title>
        <authorList>
            <person name="Chevrette M."/>
        </authorList>
    </citation>
    <scope>NUCLEOTIDE SEQUENCE [LARGE SCALE GENOMIC DNA]</scope>
    <source>
        <strain evidence="1 2">J30 TE3557</strain>
    </source>
</reference>
<accession>A0ABW8NAU0</accession>
<organism evidence="1 2">
    <name type="scientific">Paenarthrobacter histidinolovorans</name>
    <dbReference type="NCBI Taxonomy" id="43664"/>
    <lineage>
        <taxon>Bacteria</taxon>
        <taxon>Bacillati</taxon>
        <taxon>Actinomycetota</taxon>
        <taxon>Actinomycetes</taxon>
        <taxon>Micrococcales</taxon>
        <taxon>Micrococcaceae</taxon>
        <taxon>Paenarthrobacter</taxon>
    </lineage>
</organism>
<sequence>MVAGRFVSPDLLNDHPAQTCKNGSGHNAQHHRFRFFSHAAILVTRALRGQRRQAPPRAAVEPSLGTISDVTAGCPRRIRLNRVCARLPVEWLCKLAERPHAVQTMQFTTVFNPVSITLFECG</sequence>
<proteinExistence type="predicted"/>
<gene>
    <name evidence="1" type="ORF">ABIA52_003595</name>
</gene>
<protein>
    <submittedName>
        <fullName evidence="1">Uncharacterized protein</fullName>
    </submittedName>
</protein>
<dbReference type="Proteomes" id="UP001620520">
    <property type="component" value="Unassembled WGS sequence"/>
</dbReference>
<evidence type="ECO:0000313" key="2">
    <source>
        <dbReference type="Proteomes" id="UP001620520"/>
    </source>
</evidence>
<name>A0ABW8NAU0_9MICC</name>
<comment type="caution">
    <text evidence="1">The sequence shown here is derived from an EMBL/GenBank/DDBJ whole genome shotgun (WGS) entry which is preliminary data.</text>
</comment>
<keyword evidence="2" id="KW-1185">Reference proteome</keyword>
<dbReference type="EMBL" id="JBIYEW010000003">
    <property type="protein sequence ID" value="MFK4640706.1"/>
    <property type="molecule type" value="Genomic_DNA"/>
</dbReference>
<evidence type="ECO:0000313" key="1">
    <source>
        <dbReference type="EMBL" id="MFK4640706.1"/>
    </source>
</evidence>